<dbReference type="InterPro" id="IPR014721">
    <property type="entry name" value="Ribsml_uS5_D2-typ_fold_subgr"/>
</dbReference>
<dbReference type="GO" id="GO:0006515">
    <property type="term" value="P:protein quality control for misfolded or incompletely synthesized proteins"/>
    <property type="evidence" value="ECO:0007669"/>
    <property type="project" value="UniProtKB-UniRule"/>
</dbReference>
<dbReference type="PANTHER" id="PTHR10046">
    <property type="entry name" value="ATP DEPENDENT LON PROTEASE FAMILY MEMBER"/>
    <property type="match status" value="1"/>
</dbReference>
<keyword evidence="5 10" id="KW-0378">Hydrolase</keyword>
<dbReference type="InterPro" id="IPR020568">
    <property type="entry name" value="Ribosomal_Su5_D2-typ_SF"/>
</dbReference>
<dbReference type="PATRIC" id="fig|1618450.3.peg.1420"/>
<dbReference type="InterPro" id="IPR027065">
    <property type="entry name" value="Lon_Prtase"/>
</dbReference>
<dbReference type="FunFam" id="3.40.50.300:FF:000021">
    <property type="entry name" value="Lon protease homolog"/>
    <property type="match status" value="1"/>
</dbReference>
<keyword evidence="3 10" id="KW-0645">Protease</keyword>
<dbReference type="InterPro" id="IPR004815">
    <property type="entry name" value="Lon_bac/euk-typ"/>
</dbReference>
<dbReference type="Pfam" id="PF02190">
    <property type="entry name" value="LON_substr_bdg"/>
    <property type="match status" value="1"/>
</dbReference>
<evidence type="ECO:0000256" key="15">
    <source>
        <dbReference type="RuleBase" id="RU000591"/>
    </source>
</evidence>
<dbReference type="GO" id="GO:0005524">
    <property type="term" value="F:ATP binding"/>
    <property type="evidence" value="ECO:0007669"/>
    <property type="project" value="UniProtKB-UniRule"/>
</dbReference>
<feature type="domain" description="Lon N-terminal" evidence="17">
    <location>
        <begin position="13"/>
        <end position="205"/>
    </location>
</feature>
<comment type="caution">
    <text evidence="18">The sequence shown here is derived from an EMBL/GenBank/DDBJ whole genome shotgun (WGS) entry which is preliminary data.</text>
</comment>
<dbReference type="GO" id="GO:0004252">
    <property type="term" value="F:serine-type endopeptidase activity"/>
    <property type="evidence" value="ECO:0007669"/>
    <property type="project" value="UniProtKB-UniRule"/>
</dbReference>
<evidence type="ECO:0000256" key="7">
    <source>
        <dbReference type="ARBA" id="ARBA00022840"/>
    </source>
</evidence>
<dbReference type="InterPro" id="IPR027417">
    <property type="entry name" value="P-loop_NTPase"/>
</dbReference>
<keyword evidence="6 10" id="KW-0720">Serine protease</keyword>
<sequence length="826" mass="92380">MINLPKSEEEKILPIVPIRDGVVFPGTEIVLTFGRPRSLAAIEASHASEKFIALVMQKSPQIHEPTPGDLYTIGTLAQIERVLRTENEINALVKGINKVEIVSYKSLDPYYQGKVVEITDEFTPADEVTALTNHIVQLLKKAVNLGKSVDFLSFMNIMSGISPIDLANHVSAILDIKPQEKQLLLEMRNVRDRLDRINDYLTHEVKILELEQKISSKTQEKFDKNVRETVLRERLKTIEKELGEEEDSKETRELMEKIKAAKMPASVEDKAKKELKKLAQMSSYNPEASYIRTYLEWLVDLPWSIASANSINTQEAEKILNTEHYGLKKVKERILEYLAVMQLKMKKIKEVEAQEKLEKTDKAVVSKEAKKASSPTILCFVGPPGVGKTSIGKSIAKALDRKFVKVSLGGIRDEAEIRGHRRTYVGALPGRIIQGIKQAGSKNPVFMLDEIDKVGNDFRGDPSAALLEALDPEQNYAFSDHYLEVSFDLSEVMFITTCNVLDTIPPALRDRLEIIHFPGYTEEEKFHIVSDFLTKKQMEVHGLTGEKIVITDAALKEIIRKYTREAGVRNLEREVATIFRKLAREIVEGKAKEVSVIPSLLQKYLGPTKYNAYLAEKKDEVGMSTGLFWTEAGGGILFIEIGLMPGKGGLILTGQLGEVMQESCKAALSFVRGKYKHFGLSDKFYQKIDVHVHIPEGAVPKDGPSAGVAITTALVSALTKIPVKRDVAMTGEITLRGRVLEIGGVKEKVIAAHQAKIKTIIMPKDNKKDLEDIPQNVLKDLKFVFVEEVDEALKVALVNGLPFLKKEEKSVRETQVPEPFRATLHS</sequence>
<keyword evidence="7 10" id="KW-0067">ATP-binding</keyword>
<evidence type="ECO:0000313" key="19">
    <source>
        <dbReference type="Proteomes" id="UP000034539"/>
    </source>
</evidence>
<dbReference type="InterPro" id="IPR003959">
    <property type="entry name" value="ATPase_AAA_core"/>
</dbReference>
<dbReference type="Pfam" id="PF00004">
    <property type="entry name" value="AAA"/>
    <property type="match status" value="1"/>
</dbReference>
<dbReference type="Proteomes" id="UP000034539">
    <property type="component" value="Unassembled WGS sequence"/>
</dbReference>
<dbReference type="InterPro" id="IPR008269">
    <property type="entry name" value="Lon_proteolytic"/>
</dbReference>
<dbReference type="Gene3D" id="1.20.58.1480">
    <property type="match status" value="1"/>
</dbReference>
<dbReference type="Gene3D" id="2.30.130.40">
    <property type="entry name" value="LON domain-like"/>
    <property type="match status" value="1"/>
</dbReference>
<evidence type="ECO:0000256" key="2">
    <source>
        <dbReference type="ARBA" id="ARBA00022490"/>
    </source>
</evidence>
<dbReference type="PROSITE" id="PS01046">
    <property type="entry name" value="LON_SER"/>
    <property type="match status" value="1"/>
</dbReference>
<evidence type="ECO:0000256" key="9">
    <source>
        <dbReference type="ARBA" id="ARBA00050665"/>
    </source>
</evidence>
<dbReference type="GO" id="GO:0016887">
    <property type="term" value="F:ATP hydrolysis activity"/>
    <property type="evidence" value="ECO:0007669"/>
    <property type="project" value="UniProtKB-UniRule"/>
</dbReference>
<dbReference type="InterPro" id="IPR008268">
    <property type="entry name" value="Peptidase_S16_AS"/>
</dbReference>
<evidence type="ECO:0000256" key="8">
    <source>
        <dbReference type="ARBA" id="ARBA00023016"/>
    </source>
</evidence>
<comment type="catalytic activity">
    <reaction evidence="9 10 11 14">
        <text>Hydrolysis of proteins in presence of ATP.</text>
        <dbReference type="EC" id="3.4.21.53"/>
    </reaction>
</comment>
<feature type="active site" evidence="10 12">
    <location>
        <position position="705"/>
    </location>
</feature>
<evidence type="ECO:0000256" key="11">
    <source>
        <dbReference type="PIRNR" id="PIRNR001174"/>
    </source>
</evidence>
<proteinExistence type="evidence at transcript level"/>
<dbReference type="EMBL" id="LBXN01000083">
    <property type="protein sequence ID" value="KKR31105.1"/>
    <property type="molecule type" value="Genomic_DNA"/>
</dbReference>
<dbReference type="Gene3D" id="3.30.230.10">
    <property type="match status" value="1"/>
</dbReference>
<dbReference type="PIRSF" id="PIRSF001174">
    <property type="entry name" value="Lon_proteas"/>
    <property type="match status" value="1"/>
</dbReference>
<dbReference type="NCBIfam" id="TIGR00763">
    <property type="entry name" value="lon"/>
    <property type="match status" value="1"/>
</dbReference>
<protein>
    <recommendedName>
        <fullName evidence="10 11">Lon protease</fullName>
        <ecNumber evidence="10 11">3.4.21.53</ecNumber>
    </recommendedName>
    <alternativeName>
        <fullName evidence="10">ATP-dependent protease La</fullName>
    </alternativeName>
</protein>
<dbReference type="InterPro" id="IPR046336">
    <property type="entry name" value="Lon_prtase_N_sf"/>
</dbReference>
<dbReference type="GO" id="GO:0005737">
    <property type="term" value="C:cytoplasm"/>
    <property type="evidence" value="ECO:0007669"/>
    <property type="project" value="UniProtKB-SubCell"/>
</dbReference>
<gene>
    <name evidence="10" type="primary">lon</name>
    <name evidence="18" type="ORF">UT63_C0083G0015</name>
</gene>
<dbReference type="Gene3D" id="3.40.50.300">
    <property type="entry name" value="P-loop containing nucleotide triphosphate hydrolases"/>
    <property type="match status" value="1"/>
</dbReference>
<dbReference type="Pfam" id="PF05362">
    <property type="entry name" value="Lon_C"/>
    <property type="match status" value="1"/>
</dbReference>
<comment type="function">
    <text evidence="10">ATP-dependent serine protease that mediates the selective degradation of mutant and abnormal proteins as well as certain short-lived regulatory proteins. Required for cellular homeostasis and for survival from DNA damage and developmental changes induced by stress. Degrades polypeptides processively to yield small peptide fragments that are 5 to 10 amino acids long. Binds to DNA in a double-stranded, site-specific manner.</text>
</comment>
<comment type="induction">
    <text evidence="10">By heat shock.</text>
</comment>
<evidence type="ECO:0000259" key="16">
    <source>
        <dbReference type="PROSITE" id="PS51786"/>
    </source>
</evidence>
<evidence type="ECO:0000256" key="1">
    <source>
        <dbReference type="ARBA" id="ARBA00004496"/>
    </source>
</evidence>
<reference evidence="18 19" key="1">
    <citation type="journal article" date="2015" name="Nature">
        <title>rRNA introns, odd ribosomes, and small enigmatic genomes across a large radiation of phyla.</title>
        <authorList>
            <person name="Brown C.T."/>
            <person name="Hug L.A."/>
            <person name="Thomas B.C."/>
            <person name="Sharon I."/>
            <person name="Castelle C.J."/>
            <person name="Singh A."/>
            <person name="Wilkins M.J."/>
            <person name="Williams K.H."/>
            <person name="Banfield J.F."/>
        </authorList>
    </citation>
    <scope>NUCLEOTIDE SEQUENCE [LARGE SCALE GENOMIC DNA]</scope>
</reference>
<dbReference type="GO" id="GO:0034605">
    <property type="term" value="P:cellular response to heat"/>
    <property type="evidence" value="ECO:0007669"/>
    <property type="project" value="UniProtKB-UniRule"/>
</dbReference>
<evidence type="ECO:0000256" key="4">
    <source>
        <dbReference type="ARBA" id="ARBA00022741"/>
    </source>
</evidence>
<dbReference type="InterPro" id="IPR015947">
    <property type="entry name" value="PUA-like_sf"/>
</dbReference>
<evidence type="ECO:0000256" key="13">
    <source>
        <dbReference type="PIRSR" id="PIRSR001174-2"/>
    </source>
</evidence>
<dbReference type="PRINTS" id="PR00830">
    <property type="entry name" value="ENDOLAPTASE"/>
</dbReference>
<dbReference type="InterPro" id="IPR054594">
    <property type="entry name" value="Lon_lid"/>
</dbReference>
<dbReference type="SUPFAM" id="SSF88697">
    <property type="entry name" value="PUA domain-like"/>
    <property type="match status" value="1"/>
</dbReference>
<dbReference type="GO" id="GO:0043565">
    <property type="term" value="F:sequence-specific DNA binding"/>
    <property type="evidence" value="ECO:0007669"/>
    <property type="project" value="UniProtKB-UniRule"/>
</dbReference>
<feature type="active site" evidence="10 12">
    <location>
        <position position="748"/>
    </location>
</feature>
<comment type="subcellular location">
    <subcellularLocation>
        <location evidence="1 10 11">Cytoplasm</location>
    </subcellularLocation>
</comment>
<dbReference type="PROSITE" id="PS51787">
    <property type="entry name" value="LON_N"/>
    <property type="match status" value="1"/>
</dbReference>
<dbReference type="Gene3D" id="1.20.5.5270">
    <property type="match status" value="1"/>
</dbReference>
<dbReference type="GO" id="GO:0004176">
    <property type="term" value="F:ATP-dependent peptidase activity"/>
    <property type="evidence" value="ECO:0007669"/>
    <property type="project" value="UniProtKB-UniRule"/>
</dbReference>
<name>A0A0G0S8P8_9BACT</name>
<comment type="similarity">
    <text evidence="10 11 14 15">Belongs to the peptidase S16 family.</text>
</comment>
<dbReference type="HAMAP" id="MF_01973">
    <property type="entry name" value="lon_bact"/>
    <property type="match status" value="1"/>
</dbReference>
<dbReference type="FunFam" id="1.20.5.5270:FF:000002">
    <property type="entry name" value="Lon protease homolog"/>
    <property type="match status" value="1"/>
</dbReference>
<evidence type="ECO:0000256" key="12">
    <source>
        <dbReference type="PIRSR" id="PIRSR001174-1"/>
    </source>
</evidence>
<dbReference type="InterPro" id="IPR003593">
    <property type="entry name" value="AAA+_ATPase"/>
</dbReference>
<dbReference type="CDD" id="cd19500">
    <property type="entry name" value="RecA-like_Lon"/>
    <property type="match status" value="1"/>
</dbReference>
<dbReference type="InterPro" id="IPR003111">
    <property type="entry name" value="Lon_prtase_N"/>
</dbReference>
<evidence type="ECO:0000259" key="17">
    <source>
        <dbReference type="PROSITE" id="PS51787"/>
    </source>
</evidence>
<dbReference type="InterPro" id="IPR027543">
    <property type="entry name" value="Lon_bac"/>
</dbReference>
<evidence type="ECO:0000256" key="6">
    <source>
        <dbReference type="ARBA" id="ARBA00022825"/>
    </source>
</evidence>
<feature type="domain" description="Lon proteolytic" evidence="16">
    <location>
        <begin position="618"/>
        <end position="799"/>
    </location>
</feature>
<keyword evidence="8 10" id="KW-0346">Stress response</keyword>
<evidence type="ECO:0000256" key="3">
    <source>
        <dbReference type="ARBA" id="ARBA00022670"/>
    </source>
</evidence>
<evidence type="ECO:0000256" key="10">
    <source>
        <dbReference type="HAMAP-Rule" id="MF_01973"/>
    </source>
</evidence>
<evidence type="ECO:0000256" key="14">
    <source>
        <dbReference type="PROSITE-ProRule" id="PRU01122"/>
    </source>
</evidence>
<dbReference type="SUPFAM" id="SSF52540">
    <property type="entry name" value="P-loop containing nucleoside triphosphate hydrolases"/>
    <property type="match status" value="1"/>
</dbReference>
<dbReference type="PROSITE" id="PS51786">
    <property type="entry name" value="LON_PROTEOLYTIC"/>
    <property type="match status" value="1"/>
</dbReference>
<evidence type="ECO:0000256" key="5">
    <source>
        <dbReference type="ARBA" id="ARBA00022801"/>
    </source>
</evidence>
<comment type="subunit">
    <text evidence="10 11">Homohexamer. Organized in a ring with a central cavity.</text>
</comment>
<dbReference type="Pfam" id="PF22667">
    <property type="entry name" value="Lon_lid"/>
    <property type="match status" value="1"/>
</dbReference>
<dbReference type="SUPFAM" id="SSF54211">
    <property type="entry name" value="Ribosomal protein S5 domain 2-like"/>
    <property type="match status" value="1"/>
</dbReference>
<accession>A0A0G0S8P8</accession>
<dbReference type="SMART" id="SM00464">
    <property type="entry name" value="LON"/>
    <property type="match status" value="1"/>
</dbReference>
<dbReference type="SMART" id="SM00382">
    <property type="entry name" value="AAA"/>
    <property type="match status" value="1"/>
</dbReference>
<feature type="binding site" evidence="10 13">
    <location>
        <begin position="382"/>
        <end position="389"/>
    </location>
    <ligand>
        <name>ATP</name>
        <dbReference type="ChEBI" id="CHEBI:30616"/>
    </ligand>
</feature>
<dbReference type="AlphaFoldDB" id="A0A0G0S8P8"/>
<keyword evidence="4 10" id="KW-0547">Nucleotide-binding</keyword>
<keyword evidence="2 10" id="KW-0963">Cytoplasm</keyword>
<dbReference type="EC" id="3.4.21.53" evidence="10 11"/>
<organism evidence="18 19">
    <name type="scientific">Candidatus Gottesmanbacteria bacterium GW2011_GWC2_39_8</name>
    <dbReference type="NCBI Taxonomy" id="1618450"/>
    <lineage>
        <taxon>Bacteria</taxon>
        <taxon>Candidatus Gottesmaniibacteriota</taxon>
    </lineage>
</organism>
<dbReference type="Gene3D" id="1.10.8.60">
    <property type="match status" value="1"/>
</dbReference>
<evidence type="ECO:0000313" key="18">
    <source>
        <dbReference type="EMBL" id="KKR31105.1"/>
    </source>
</evidence>